<dbReference type="PROSITE" id="PS50801">
    <property type="entry name" value="STAS"/>
    <property type="match status" value="1"/>
</dbReference>
<dbReference type="SUPFAM" id="SSF52091">
    <property type="entry name" value="SpoIIaa-like"/>
    <property type="match status" value="1"/>
</dbReference>
<protein>
    <submittedName>
        <fullName evidence="2">Anti-sigma factor antagonist</fullName>
    </submittedName>
</protein>
<accession>A0A3A9ZKP0</accession>
<dbReference type="InterPro" id="IPR058548">
    <property type="entry name" value="MlaB-like_STAS"/>
</dbReference>
<comment type="caution">
    <text evidence="2">The sequence shown here is derived from an EMBL/GenBank/DDBJ whole genome shotgun (WGS) entry which is preliminary data.</text>
</comment>
<organism evidence="2 3">
    <name type="scientific">Micromonospora endolithica</name>
    <dbReference type="NCBI Taxonomy" id="230091"/>
    <lineage>
        <taxon>Bacteria</taxon>
        <taxon>Bacillati</taxon>
        <taxon>Actinomycetota</taxon>
        <taxon>Actinomycetes</taxon>
        <taxon>Micromonosporales</taxon>
        <taxon>Micromonosporaceae</taxon>
        <taxon>Micromonospora</taxon>
    </lineage>
</organism>
<dbReference type="CDD" id="cd07043">
    <property type="entry name" value="STAS_anti-anti-sigma_factors"/>
    <property type="match status" value="1"/>
</dbReference>
<dbReference type="PANTHER" id="PTHR33495:SF2">
    <property type="entry name" value="ANTI-SIGMA FACTOR ANTAGONIST TM_1081-RELATED"/>
    <property type="match status" value="1"/>
</dbReference>
<dbReference type="Gene3D" id="3.30.750.24">
    <property type="entry name" value="STAS domain"/>
    <property type="match status" value="1"/>
</dbReference>
<evidence type="ECO:0000313" key="2">
    <source>
        <dbReference type="EMBL" id="RKN47846.1"/>
    </source>
</evidence>
<dbReference type="PANTHER" id="PTHR33495">
    <property type="entry name" value="ANTI-SIGMA FACTOR ANTAGONIST TM_1081-RELATED-RELATED"/>
    <property type="match status" value="1"/>
</dbReference>
<dbReference type="Pfam" id="PF13466">
    <property type="entry name" value="STAS_2"/>
    <property type="match status" value="1"/>
</dbReference>
<proteinExistence type="predicted"/>
<evidence type="ECO:0000259" key="1">
    <source>
        <dbReference type="PROSITE" id="PS50801"/>
    </source>
</evidence>
<dbReference type="InterPro" id="IPR002645">
    <property type="entry name" value="STAS_dom"/>
</dbReference>
<dbReference type="OrthoDB" id="3405891at2"/>
<name>A0A3A9ZKP0_9ACTN</name>
<dbReference type="EMBL" id="RBAK01000004">
    <property type="protein sequence ID" value="RKN47846.1"/>
    <property type="molecule type" value="Genomic_DNA"/>
</dbReference>
<sequence>MTTDPSRPPCGVRVLHVRTTAFDLPHLPALGALFDRVLALRPAQVVADLSACRYIDAAGVGLLLDVHRRLTRVGAVLTVHDPNPGIRRILQITGVDQVLPVTTTAPDRGVPHPRAGLTTVA</sequence>
<dbReference type="RefSeq" id="WP_120728806.1">
    <property type="nucleotide sequence ID" value="NZ_RBAK01000004.1"/>
</dbReference>
<feature type="domain" description="STAS" evidence="1">
    <location>
        <begin position="45"/>
        <end position="99"/>
    </location>
</feature>
<gene>
    <name evidence="2" type="ORF">D7223_14015</name>
</gene>
<dbReference type="AlphaFoldDB" id="A0A3A9ZKP0"/>
<dbReference type="Proteomes" id="UP000281726">
    <property type="component" value="Unassembled WGS sequence"/>
</dbReference>
<keyword evidence="3" id="KW-1185">Reference proteome</keyword>
<reference evidence="2 3" key="1">
    <citation type="journal article" date="2004" name="Syst. Appl. Microbiol.">
        <title>Cryptoendolithic actinomycetes from antarctic sandstone rock samples: Micromonospora endolithica sp. nov. and two isolates related to Micromonospora coerulea Jensen 1932.</title>
        <authorList>
            <person name="Hirsch P."/>
            <person name="Mevs U."/>
            <person name="Kroppenstedt R.M."/>
            <person name="Schumann P."/>
            <person name="Stackebrandt E."/>
        </authorList>
    </citation>
    <scope>NUCLEOTIDE SEQUENCE [LARGE SCALE GENOMIC DNA]</scope>
    <source>
        <strain evidence="2 3">JCM 12677</strain>
    </source>
</reference>
<dbReference type="GO" id="GO:0043856">
    <property type="term" value="F:anti-sigma factor antagonist activity"/>
    <property type="evidence" value="ECO:0007669"/>
    <property type="project" value="TreeGrafter"/>
</dbReference>
<dbReference type="InterPro" id="IPR036513">
    <property type="entry name" value="STAS_dom_sf"/>
</dbReference>
<evidence type="ECO:0000313" key="3">
    <source>
        <dbReference type="Proteomes" id="UP000281726"/>
    </source>
</evidence>